<keyword evidence="2" id="KW-1185">Reference proteome</keyword>
<reference evidence="1" key="1">
    <citation type="submission" date="2022-10" db="EMBL/GenBank/DDBJ databases">
        <title>Culturing micro-colonial fungi from biological soil crusts in the Mojave desert and describing Neophaeococcomyces mojavensis, and introducing the new genera and species Taxawa tesnikishii.</title>
        <authorList>
            <person name="Kurbessoian T."/>
            <person name="Stajich J.E."/>
        </authorList>
    </citation>
    <scope>NUCLEOTIDE SEQUENCE</scope>
    <source>
        <strain evidence="1">JES_112</strain>
    </source>
</reference>
<evidence type="ECO:0000313" key="1">
    <source>
        <dbReference type="EMBL" id="KAJ9653118.1"/>
    </source>
</evidence>
<dbReference type="Proteomes" id="UP001172386">
    <property type="component" value="Unassembled WGS sequence"/>
</dbReference>
<dbReference type="EMBL" id="JAPDRQ010000166">
    <property type="protein sequence ID" value="KAJ9653118.1"/>
    <property type="molecule type" value="Genomic_DNA"/>
</dbReference>
<gene>
    <name evidence="1" type="ORF">H2198_007668</name>
</gene>
<comment type="caution">
    <text evidence="1">The sequence shown here is derived from an EMBL/GenBank/DDBJ whole genome shotgun (WGS) entry which is preliminary data.</text>
</comment>
<evidence type="ECO:0000313" key="2">
    <source>
        <dbReference type="Proteomes" id="UP001172386"/>
    </source>
</evidence>
<proteinExistence type="predicted"/>
<name>A0ACC2ZZM2_9EURO</name>
<protein>
    <submittedName>
        <fullName evidence="1">Uncharacterized protein</fullName>
    </submittedName>
</protein>
<sequence length="726" mass="81519">MKETLFWTEKTWAERHTLTFFFNARAPGELEKNTLGLYRSLVHQLLSLQASLRPIFLHEFSSKVYNQRVERWTQAELQNFITAVVCGGHLPGLNIFIDALDEGVEENIRDMVQFFANLAEHSVTSGAVFRLCLSSRHYPYISVRKGMSLFLEDQTEHTQDIKIYIQNKLNGNDDQSLENIRQILLQRSAGIFLWVVLVIRILNQVHDRGRGMAAMRTRLESTPQALSDLFTSILTRNQEDFEECITLLRCVLYSVRPLNAVELYLAIKQRHAPADMDESIDWPMQRHNPVGIRELIGWIEHQEVDHFLRTRGEYVSRYILDCSRGLVEVSRDYSCRVQFIHETVRTTLLAAQTFTTEIATRNAFNFGAPSCHSVLAELCLQYLIHTCEIALLNPGSRSLGPFAQYAASCWWQHMSAIGGSDSNQIIDLAVVLLTKDRGNIHTLRRVFDIENNRLDDRLFFVEHYTEEHAPSPIYYAAMVGLPALVTRMLDLGVDVNAIGGKYNSALQAASVRGHALIVQKLLAAGAKVDLPGGQYGNALVAAIENGHKTIAQMLVSAYADLDPSYLYAGSALTAASASGNNAIFSVVFDACRRTATSNSSLRKALVAARNVMATKSTTEIAMKLDQAIQETDPSSKMITIRVNTLSGRWITLFVLPETSGNDIKGILRQLTEVPPDQICLLATTFSEVNGRPWPSTRKFCDEECLFDRKIVDGTRFDIVLQYCVGS</sequence>
<organism evidence="1 2">
    <name type="scientific">Neophaeococcomyces mojaviensis</name>
    <dbReference type="NCBI Taxonomy" id="3383035"/>
    <lineage>
        <taxon>Eukaryota</taxon>
        <taxon>Fungi</taxon>
        <taxon>Dikarya</taxon>
        <taxon>Ascomycota</taxon>
        <taxon>Pezizomycotina</taxon>
        <taxon>Eurotiomycetes</taxon>
        <taxon>Chaetothyriomycetidae</taxon>
        <taxon>Chaetothyriales</taxon>
        <taxon>Chaetothyriales incertae sedis</taxon>
        <taxon>Neophaeococcomyces</taxon>
    </lineage>
</organism>
<accession>A0ACC2ZZM2</accession>